<keyword evidence="4" id="KW-0997">Cell inner membrane</keyword>
<name>A0A942UW87_9FIRM</name>
<dbReference type="RefSeq" id="WP_203365971.1">
    <property type="nucleotide sequence ID" value="NZ_WSFT01000028.1"/>
</dbReference>
<comment type="caution">
    <text evidence="10">The sequence shown here is derived from an EMBL/GenBank/DDBJ whole genome shotgun (WGS) entry which is preliminary data.</text>
</comment>
<evidence type="ECO:0000256" key="3">
    <source>
        <dbReference type="ARBA" id="ARBA00022475"/>
    </source>
</evidence>
<keyword evidence="11" id="KW-1185">Reference proteome</keyword>
<dbReference type="AlphaFoldDB" id="A0A942UW87"/>
<dbReference type="InterPro" id="IPR007272">
    <property type="entry name" value="Sulf_transp_TsuA/YedE"/>
</dbReference>
<dbReference type="GO" id="GO:0005886">
    <property type="term" value="C:plasma membrane"/>
    <property type="evidence" value="ECO:0007669"/>
    <property type="project" value="UniProtKB-SubCell"/>
</dbReference>
<protein>
    <submittedName>
        <fullName evidence="10">YeeE/YedE family protein</fullName>
    </submittedName>
</protein>
<evidence type="ECO:0000256" key="4">
    <source>
        <dbReference type="ARBA" id="ARBA00022519"/>
    </source>
</evidence>
<dbReference type="PANTHER" id="PTHR30574">
    <property type="entry name" value="INNER MEMBRANE PROTEIN YEDE"/>
    <property type="match status" value="1"/>
</dbReference>
<organism evidence="10 11">
    <name type="scientific">Anaeromonas frigoriresistens</name>
    <dbReference type="NCBI Taxonomy" id="2683708"/>
    <lineage>
        <taxon>Bacteria</taxon>
        <taxon>Bacillati</taxon>
        <taxon>Bacillota</taxon>
        <taxon>Tissierellia</taxon>
        <taxon>Tissierellales</taxon>
        <taxon>Thermohalobacteraceae</taxon>
        <taxon>Anaeromonas</taxon>
    </lineage>
</organism>
<sequence>MKNLEKIYKKPWPYWIGGIILGILNIFLLLFVGKSMRMSTGFLYWGSYILDKIGVDLDSWYYFSQFDDVFRNNESLINNFYTVIIIAAIIGSLFSILLASEFKVKKVKSKKQLFFGLFGGILMGYGTRIAFGCNLGAFFSAIPSLSLHGWVFGIFMFVGAYIGSKILIKFIL</sequence>
<keyword evidence="5 9" id="KW-0812">Transmembrane</keyword>
<feature type="transmembrane region" description="Helical" evidence="9">
    <location>
        <begin position="80"/>
        <end position="100"/>
    </location>
</feature>
<proteinExistence type="inferred from homology"/>
<dbReference type="Proteomes" id="UP000724672">
    <property type="component" value="Unassembled WGS sequence"/>
</dbReference>
<evidence type="ECO:0000256" key="2">
    <source>
        <dbReference type="ARBA" id="ARBA00022448"/>
    </source>
</evidence>
<evidence type="ECO:0000256" key="9">
    <source>
        <dbReference type="SAM" id="Phobius"/>
    </source>
</evidence>
<evidence type="ECO:0000313" key="10">
    <source>
        <dbReference type="EMBL" id="MBS4538046.1"/>
    </source>
</evidence>
<feature type="transmembrane region" description="Helical" evidence="9">
    <location>
        <begin position="112"/>
        <end position="131"/>
    </location>
</feature>
<keyword evidence="3" id="KW-1003">Cell membrane</keyword>
<keyword evidence="2" id="KW-0813">Transport</keyword>
<comment type="subcellular location">
    <subcellularLocation>
        <location evidence="1">Cell inner membrane</location>
        <topology evidence="1">Multi-pass membrane protein</topology>
    </subcellularLocation>
</comment>
<feature type="transmembrane region" description="Helical" evidence="9">
    <location>
        <begin position="12"/>
        <end position="33"/>
    </location>
</feature>
<evidence type="ECO:0000256" key="6">
    <source>
        <dbReference type="ARBA" id="ARBA00022989"/>
    </source>
</evidence>
<keyword evidence="7 9" id="KW-0472">Membrane</keyword>
<reference evidence="10" key="1">
    <citation type="submission" date="2019-12" db="EMBL/GenBank/DDBJ databases">
        <title>Clostridiaceae gen. nov. sp. nov., isolated from sediment in Xinjiang, China.</title>
        <authorList>
            <person name="Zhang R."/>
        </authorList>
    </citation>
    <scope>NUCLEOTIDE SEQUENCE</scope>
    <source>
        <strain evidence="10">D2Q-11</strain>
    </source>
</reference>
<evidence type="ECO:0000256" key="5">
    <source>
        <dbReference type="ARBA" id="ARBA00022692"/>
    </source>
</evidence>
<evidence type="ECO:0000313" key="11">
    <source>
        <dbReference type="Proteomes" id="UP000724672"/>
    </source>
</evidence>
<dbReference type="PANTHER" id="PTHR30574:SF1">
    <property type="entry name" value="SULPHUR TRANSPORT DOMAIN-CONTAINING PROTEIN"/>
    <property type="match status" value="1"/>
</dbReference>
<keyword evidence="6 9" id="KW-1133">Transmembrane helix</keyword>
<comment type="similarity">
    <text evidence="8">Belongs to the TsuA/YedE (TC 9.B.102) family.</text>
</comment>
<evidence type="ECO:0000256" key="7">
    <source>
        <dbReference type="ARBA" id="ARBA00023136"/>
    </source>
</evidence>
<evidence type="ECO:0000256" key="1">
    <source>
        <dbReference type="ARBA" id="ARBA00004429"/>
    </source>
</evidence>
<feature type="transmembrane region" description="Helical" evidence="9">
    <location>
        <begin position="137"/>
        <end position="162"/>
    </location>
</feature>
<dbReference type="EMBL" id="WSFT01000028">
    <property type="protein sequence ID" value="MBS4538046.1"/>
    <property type="molecule type" value="Genomic_DNA"/>
</dbReference>
<dbReference type="Pfam" id="PF04143">
    <property type="entry name" value="Sulf_transp"/>
    <property type="match status" value="1"/>
</dbReference>
<accession>A0A942UW87</accession>
<evidence type="ECO:0000256" key="8">
    <source>
        <dbReference type="ARBA" id="ARBA00035655"/>
    </source>
</evidence>
<gene>
    <name evidence="10" type="ORF">GOQ27_06205</name>
</gene>